<dbReference type="PATRIC" id="fig|1205910.3.peg.3202"/>
<reference evidence="3" key="2">
    <citation type="submission" date="2012-08" db="EMBL/GenBank/DDBJ databases">
        <title>Whole-genome sequence of Nocardiopsis alba strain ATCC BAA-2165 associated with honeybees.</title>
        <authorList>
            <person name="Qiao J."/>
            <person name="Chen L."/>
            <person name="Li Y."/>
            <person name="Wang J."/>
            <person name="Zhang W."/>
            <person name="Chen S."/>
        </authorList>
    </citation>
    <scope>NUCLEOTIDE SEQUENCE [LARGE SCALE GENOMIC DNA]</scope>
    <source>
        <strain evidence="3">ATCC BAA-2165 / BE74</strain>
    </source>
</reference>
<dbReference type="KEGG" id="nal:B005_3386"/>
<evidence type="ECO:0000313" key="2">
    <source>
        <dbReference type="EMBL" id="AFR10558.1"/>
    </source>
</evidence>
<gene>
    <name evidence="2" type="ordered locus">B005_3386</name>
</gene>
<sequence length="124" mass="13235">MSDIHVRRLSVHSPHQGIGFGPAPLPCDRDTTRTRYRPRPVTPTGCPRGPHRPLPGAAPVRSPRLRAAKRPTTGFLTSTHTNCAQTNFPPDGVGITPHSCAKALTRASPLPPSIPTSASLLRGK</sequence>
<organism evidence="2 3">
    <name type="scientific">Nocardiopsis alba (strain ATCC BAA-2165 / BE74)</name>
    <dbReference type="NCBI Taxonomy" id="1205910"/>
    <lineage>
        <taxon>Bacteria</taxon>
        <taxon>Bacillati</taxon>
        <taxon>Actinomycetota</taxon>
        <taxon>Actinomycetes</taxon>
        <taxon>Streptosporangiales</taxon>
        <taxon>Nocardiopsidaceae</taxon>
        <taxon>Nocardiopsis</taxon>
    </lineage>
</organism>
<evidence type="ECO:0000313" key="3">
    <source>
        <dbReference type="Proteomes" id="UP000003779"/>
    </source>
</evidence>
<feature type="region of interest" description="Disordered" evidence="1">
    <location>
        <begin position="15"/>
        <end position="66"/>
    </location>
</feature>
<dbReference type="STRING" id="1205910.B005_3386"/>
<accession>J7LAA3</accession>
<protein>
    <submittedName>
        <fullName evidence="2">Uncharacterized protein</fullName>
    </submittedName>
</protein>
<proteinExistence type="predicted"/>
<dbReference type="AlphaFoldDB" id="J7LAA3"/>
<dbReference type="Proteomes" id="UP000003779">
    <property type="component" value="Chromosome"/>
</dbReference>
<name>J7LAA3_NOCAA</name>
<dbReference type="EMBL" id="CP003788">
    <property type="protein sequence ID" value="AFR10558.1"/>
    <property type="molecule type" value="Genomic_DNA"/>
</dbReference>
<reference evidence="2 3" key="1">
    <citation type="journal article" date="2012" name="J. Bacteriol.">
        <title>Whole-Genome Sequence of Nocardiopsis alba Strain ATCC BAA-2165, Associated with Honeybees.</title>
        <authorList>
            <person name="Qiao J."/>
            <person name="Chen L."/>
            <person name="Li Y."/>
            <person name="Wang J."/>
            <person name="Zhang W."/>
            <person name="Chen S."/>
        </authorList>
    </citation>
    <scope>NUCLEOTIDE SEQUENCE [LARGE SCALE GENOMIC DNA]</scope>
    <source>
        <strain evidence="3">ATCC BAA-2165 / BE74</strain>
    </source>
</reference>
<evidence type="ECO:0000256" key="1">
    <source>
        <dbReference type="SAM" id="MobiDB-lite"/>
    </source>
</evidence>
<dbReference type="HOGENOM" id="CLU_2001463_0_0_11"/>